<sequence length="56" mass="6254">MYPVKSVTGTITMLPYAIIVTQDQCKTMAMATDQPNPHLNSPIPMSMQTLELHVHQ</sequence>
<protein>
    <submittedName>
        <fullName evidence="1">Uncharacterized protein</fullName>
    </submittedName>
</protein>
<keyword evidence="2" id="KW-1185">Reference proteome</keyword>
<comment type="caution">
    <text evidence="1">The sequence shown here is derived from an EMBL/GenBank/DDBJ whole genome shotgun (WGS) entry which is preliminary data.</text>
</comment>
<organism evidence="1 2">
    <name type="scientific">Trifolium medium</name>
    <dbReference type="NCBI Taxonomy" id="97028"/>
    <lineage>
        <taxon>Eukaryota</taxon>
        <taxon>Viridiplantae</taxon>
        <taxon>Streptophyta</taxon>
        <taxon>Embryophyta</taxon>
        <taxon>Tracheophyta</taxon>
        <taxon>Spermatophyta</taxon>
        <taxon>Magnoliopsida</taxon>
        <taxon>eudicotyledons</taxon>
        <taxon>Gunneridae</taxon>
        <taxon>Pentapetalae</taxon>
        <taxon>rosids</taxon>
        <taxon>fabids</taxon>
        <taxon>Fabales</taxon>
        <taxon>Fabaceae</taxon>
        <taxon>Papilionoideae</taxon>
        <taxon>50 kb inversion clade</taxon>
        <taxon>NPAAA clade</taxon>
        <taxon>Hologalegina</taxon>
        <taxon>IRL clade</taxon>
        <taxon>Trifolieae</taxon>
        <taxon>Trifolium</taxon>
    </lineage>
</organism>
<accession>A0A392W5X3</accession>
<dbReference type="EMBL" id="LXQA011352889">
    <property type="protein sequence ID" value="MCI94315.1"/>
    <property type="molecule type" value="Genomic_DNA"/>
</dbReference>
<feature type="non-terminal residue" evidence="1">
    <location>
        <position position="56"/>
    </location>
</feature>
<reference evidence="1 2" key="1">
    <citation type="journal article" date="2018" name="Front. Plant Sci.">
        <title>Red Clover (Trifolium pratense) and Zigzag Clover (T. medium) - A Picture of Genomic Similarities and Differences.</title>
        <authorList>
            <person name="Dluhosova J."/>
            <person name="Istvanek J."/>
            <person name="Nedelnik J."/>
            <person name="Repkova J."/>
        </authorList>
    </citation>
    <scope>NUCLEOTIDE SEQUENCE [LARGE SCALE GENOMIC DNA]</scope>
    <source>
        <strain evidence="2">cv. 10/8</strain>
        <tissue evidence="1">Leaf</tissue>
    </source>
</reference>
<dbReference type="Proteomes" id="UP000265520">
    <property type="component" value="Unassembled WGS sequence"/>
</dbReference>
<name>A0A392W5X3_9FABA</name>
<proteinExistence type="predicted"/>
<dbReference type="AlphaFoldDB" id="A0A392W5X3"/>
<evidence type="ECO:0000313" key="1">
    <source>
        <dbReference type="EMBL" id="MCI94315.1"/>
    </source>
</evidence>
<evidence type="ECO:0000313" key="2">
    <source>
        <dbReference type="Proteomes" id="UP000265520"/>
    </source>
</evidence>